<feature type="chain" id="PRO_5034179145" description="Cystatin domain-containing protein" evidence="1">
    <location>
        <begin position="23"/>
        <end position="150"/>
    </location>
</feature>
<dbReference type="Proteomes" id="UP000694680">
    <property type="component" value="Chromosome 12"/>
</dbReference>
<feature type="domain" description="Cystatin" evidence="2">
    <location>
        <begin position="84"/>
        <end position="128"/>
    </location>
</feature>
<proteinExistence type="predicted"/>
<reference evidence="3" key="3">
    <citation type="submission" date="2025-09" db="UniProtKB">
        <authorList>
            <consortium name="Ensembl"/>
        </authorList>
    </citation>
    <scope>IDENTIFICATION</scope>
</reference>
<dbReference type="Ensembl" id="ENSGWIT00000004624.1">
    <property type="protein sequence ID" value="ENSGWIP00000004314.1"/>
    <property type="gene ID" value="ENSGWIG00000002313.1"/>
</dbReference>
<evidence type="ECO:0000256" key="1">
    <source>
        <dbReference type="SAM" id="SignalP"/>
    </source>
</evidence>
<evidence type="ECO:0000259" key="2">
    <source>
        <dbReference type="Pfam" id="PF00031"/>
    </source>
</evidence>
<feature type="signal peptide" evidence="1">
    <location>
        <begin position="1"/>
        <end position="22"/>
    </location>
</feature>
<reference evidence="3" key="1">
    <citation type="submission" date="2020-06" db="EMBL/GenBank/DDBJ databases">
        <authorList>
            <consortium name="Wellcome Sanger Institute Data Sharing"/>
        </authorList>
    </citation>
    <scope>NUCLEOTIDE SEQUENCE [LARGE SCALE GENOMIC DNA]</scope>
</reference>
<dbReference type="SUPFAM" id="SSF54403">
    <property type="entry name" value="Cystatin/monellin"/>
    <property type="match status" value="1"/>
</dbReference>
<dbReference type="AlphaFoldDB" id="A0A8C5DBN9"/>
<evidence type="ECO:0000313" key="4">
    <source>
        <dbReference type="Proteomes" id="UP000694680"/>
    </source>
</evidence>
<dbReference type="GO" id="GO:0004869">
    <property type="term" value="F:cysteine-type endopeptidase inhibitor activity"/>
    <property type="evidence" value="ECO:0007669"/>
    <property type="project" value="InterPro"/>
</dbReference>
<accession>A0A8C5DBN9</accession>
<reference evidence="3" key="2">
    <citation type="submission" date="2025-08" db="UniProtKB">
        <authorList>
            <consortium name="Ensembl"/>
        </authorList>
    </citation>
    <scope>IDENTIFICATION</scope>
</reference>
<evidence type="ECO:0000313" key="3">
    <source>
        <dbReference type="Ensembl" id="ENSGWIP00000004314.1"/>
    </source>
</evidence>
<organism evidence="3 4">
    <name type="scientific">Gouania willdenowi</name>
    <name type="common">Blunt-snouted clingfish</name>
    <name type="synonym">Lepadogaster willdenowi</name>
    <dbReference type="NCBI Taxonomy" id="441366"/>
    <lineage>
        <taxon>Eukaryota</taxon>
        <taxon>Metazoa</taxon>
        <taxon>Chordata</taxon>
        <taxon>Craniata</taxon>
        <taxon>Vertebrata</taxon>
        <taxon>Euteleostomi</taxon>
        <taxon>Actinopterygii</taxon>
        <taxon>Neopterygii</taxon>
        <taxon>Teleostei</taxon>
        <taxon>Neoteleostei</taxon>
        <taxon>Acanthomorphata</taxon>
        <taxon>Ovalentaria</taxon>
        <taxon>Blenniimorphae</taxon>
        <taxon>Blenniiformes</taxon>
        <taxon>Gobiesocoidei</taxon>
        <taxon>Gobiesocidae</taxon>
        <taxon>Gobiesocinae</taxon>
        <taxon>Gouania</taxon>
    </lineage>
</organism>
<dbReference type="Pfam" id="PF00031">
    <property type="entry name" value="Cystatin"/>
    <property type="match status" value="1"/>
</dbReference>
<name>A0A8C5DBN9_GOUWI</name>
<dbReference type="InterPro" id="IPR000010">
    <property type="entry name" value="Cystatin_dom"/>
</dbReference>
<keyword evidence="1" id="KW-0732">Signal</keyword>
<sequence length="150" mass="17353">MKPNRQCLTVIFILVLPYLSLSGERQQLNTLWKHLTPTPKERGSSNWFQSSTLRLRSETHLVNNTMSKCHSAHLNAVILIPLPPQTTNVMNYKFDTLLAKTKCLKSENQDAESCTFKKKHVKCHFVVTFDPRTNKHSLMKHKCSKHKEHS</sequence>
<keyword evidence="4" id="KW-1185">Reference proteome</keyword>
<dbReference type="InterPro" id="IPR046350">
    <property type="entry name" value="Cystatin_sf"/>
</dbReference>
<dbReference type="Gene3D" id="3.10.450.10">
    <property type="match status" value="1"/>
</dbReference>
<protein>
    <recommendedName>
        <fullName evidence="2">Cystatin domain-containing protein</fullName>
    </recommendedName>
</protein>